<sequence>MRKRIGFVTNIRALAIILVVFGHSIIIYSSAWGIYQSSNQVQLLNGIKSLINLVQMPLFISVSGFLFANNYITKSIKKVLKQKAERILIPYVVFFWFWMIPMRFLVGYYNHINVRPSFKYLIFNSFIMGQDNGHLWFLPCLFFCFPIGYYVFQYFDKIKFSMLVKSIFSVLFFWFVSMGAYVLGDFISFMPLHDLGEQFIWFFLGFVIRRNVDVIRNIQIKYKLGTTVLGVVLGGLSVSGIISQVRFLIVFSSMVSILLVLLAYTIISNRSKNIMNRLAADSFGIYLFHSPLVYVTYTCIPNASPFIVVFLNFVVFGGLAWLLAFKIQTTKLRWIFGML</sequence>
<keyword evidence="1" id="KW-0472">Membrane</keyword>
<keyword evidence="1" id="KW-1133">Transmembrane helix</keyword>
<name>A0AAP9KVY5_LACPA</name>
<dbReference type="AlphaFoldDB" id="A0AAP9KVY5"/>
<reference evidence="3 4" key="1">
    <citation type="submission" date="2017-08" db="EMBL/GenBank/DDBJ databases">
        <title>Genome sequence, comparative genomics and functional analysis of the highly adhesive Lactobacillus paracasei Kobulty strain.</title>
        <authorList>
            <person name="Koryszewska-Baginska A."/>
            <person name="Grynberg M."/>
            <person name="Aleksandrzak-Piekarczyk T."/>
        </authorList>
    </citation>
    <scope>NUCLEOTIDE SEQUENCE [LARGE SCALE GENOMIC DNA]</scope>
    <source>
        <strain evidence="3 4">IBB3423</strain>
    </source>
</reference>
<dbReference type="Pfam" id="PF01757">
    <property type="entry name" value="Acyl_transf_3"/>
    <property type="match status" value="1"/>
</dbReference>
<evidence type="ECO:0000256" key="1">
    <source>
        <dbReference type="SAM" id="Phobius"/>
    </source>
</evidence>
<feature type="transmembrane region" description="Helical" evidence="1">
    <location>
        <begin position="133"/>
        <end position="152"/>
    </location>
</feature>
<feature type="transmembrane region" description="Helical" evidence="1">
    <location>
        <begin position="224"/>
        <end position="242"/>
    </location>
</feature>
<feature type="transmembrane region" description="Helical" evidence="1">
    <location>
        <begin position="12"/>
        <end position="35"/>
    </location>
</feature>
<dbReference type="Proteomes" id="UP000423274">
    <property type="component" value="Chromosome"/>
</dbReference>
<feature type="domain" description="Acyltransferase 3" evidence="2">
    <location>
        <begin position="7"/>
        <end position="323"/>
    </location>
</feature>
<gene>
    <name evidence="3" type="ORF">LCAKO_2229</name>
</gene>
<feature type="transmembrane region" description="Helical" evidence="1">
    <location>
        <begin position="88"/>
        <end position="109"/>
    </location>
</feature>
<evidence type="ECO:0000259" key="2">
    <source>
        <dbReference type="Pfam" id="PF01757"/>
    </source>
</evidence>
<dbReference type="InterPro" id="IPR050623">
    <property type="entry name" value="Glucan_succinyl_AcylTrfase"/>
</dbReference>
<evidence type="ECO:0000313" key="4">
    <source>
        <dbReference type="Proteomes" id="UP000423274"/>
    </source>
</evidence>
<protein>
    <submittedName>
        <fullName evidence="3">Arginine/ornithine antiporter ArcD</fullName>
    </submittedName>
</protein>
<dbReference type="PANTHER" id="PTHR36927">
    <property type="entry name" value="BLR4337 PROTEIN"/>
    <property type="match status" value="1"/>
</dbReference>
<feature type="transmembrane region" description="Helical" evidence="1">
    <location>
        <begin position="303"/>
        <end position="325"/>
    </location>
</feature>
<feature type="transmembrane region" description="Helical" evidence="1">
    <location>
        <begin position="47"/>
        <end position="68"/>
    </location>
</feature>
<evidence type="ECO:0000313" key="3">
    <source>
        <dbReference type="EMBL" id="QGV18737.1"/>
    </source>
</evidence>
<keyword evidence="1" id="KW-0812">Transmembrane</keyword>
<dbReference type="EMBL" id="CP022954">
    <property type="protein sequence ID" value="QGV18737.1"/>
    <property type="molecule type" value="Genomic_DNA"/>
</dbReference>
<accession>A0AAP9KVY5</accession>
<organism evidence="3 4">
    <name type="scientific">Lacticaseibacillus paracasei subsp. paracasei</name>
    <dbReference type="NCBI Taxonomy" id="47714"/>
    <lineage>
        <taxon>Bacteria</taxon>
        <taxon>Bacillati</taxon>
        <taxon>Bacillota</taxon>
        <taxon>Bacilli</taxon>
        <taxon>Lactobacillales</taxon>
        <taxon>Lactobacillaceae</taxon>
        <taxon>Lacticaseibacillus</taxon>
    </lineage>
</organism>
<proteinExistence type="predicted"/>
<dbReference type="GO" id="GO:0016747">
    <property type="term" value="F:acyltransferase activity, transferring groups other than amino-acyl groups"/>
    <property type="evidence" value="ECO:0007669"/>
    <property type="project" value="InterPro"/>
</dbReference>
<dbReference type="PANTHER" id="PTHR36927:SF1">
    <property type="entry name" value="MDO-LIKE PROTEIN"/>
    <property type="match status" value="1"/>
</dbReference>
<dbReference type="InterPro" id="IPR002656">
    <property type="entry name" value="Acyl_transf_3_dom"/>
</dbReference>
<dbReference type="RefSeq" id="WP_156656979.1">
    <property type="nucleotide sequence ID" value="NZ_CP022954.1"/>
</dbReference>
<feature type="transmembrane region" description="Helical" evidence="1">
    <location>
        <begin position="248"/>
        <end position="266"/>
    </location>
</feature>
<feature type="transmembrane region" description="Helical" evidence="1">
    <location>
        <begin position="195"/>
        <end position="212"/>
    </location>
</feature>
<feature type="transmembrane region" description="Helical" evidence="1">
    <location>
        <begin position="164"/>
        <end position="183"/>
    </location>
</feature>
<feature type="transmembrane region" description="Helical" evidence="1">
    <location>
        <begin position="278"/>
        <end position="297"/>
    </location>
</feature>